<dbReference type="SUPFAM" id="SSF56349">
    <property type="entry name" value="DNA breaking-rejoining enzymes"/>
    <property type="match status" value="1"/>
</dbReference>
<feature type="region of interest" description="Disordered" evidence="5">
    <location>
        <begin position="1"/>
        <end position="32"/>
    </location>
</feature>
<dbReference type="PROSITE" id="PS51898">
    <property type="entry name" value="TYR_RECOMBINASE"/>
    <property type="match status" value="1"/>
</dbReference>
<dbReference type="InterPro" id="IPR050808">
    <property type="entry name" value="Phage_Integrase"/>
</dbReference>
<feature type="domain" description="Tyr recombinase" evidence="6">
    <location>
        <begin position="207"/>
        <end position="345"/>
    </location>
</feature>
<keyword evidence="10" id="KW-1185">Reference proteome</keyword>
<dbReference type="InterPro" id="IPR011010">
    <property type="entry name" value="DNA_brk_join_enz"/>
</dbReference>
<reference evidence="8 9" key="1">
    <citation type="submission" date="2019-02" db="EMBL/GenBank/DDBJ databases">
        <title>Complete Genome Sequence and Methylome Analysis of Sphaerotilus natans subsp. sulfidivorans D-507.</title>
        <authorList>
            <person name="Fomenkov A."/>
            <person name="Gridneva E."/>
            <person name="Smolyakov D."/>
            <person name="Dubinina G."/>
            <person name="Vincze T."/>
            <person name="Grabovich M."/>
            <person name="Roberts R.J."/>
        </authorList>
    </citation>
    <scope>NUCLEOTIDE SEQUENCE [LARGE SCALE GENOMIC DNA]</scope>
    <source>
        <strain evidence="8 9">D-507</strain>
    </source>
</reference>
<evidence type="ECO:0000256" key="2">
    <source>
        <dbReference type="ARBA" id="ARBA00022908"/>
    </source>
</evidence>
<dbReference type="InterPro" id="IPR013762">
    <property type="entry name" value="Integrase-like_cat_sf"/>
</dbReference>
<evidence type="ECO:0000259" key="6">
    <source>
        <dbReference type="PROSITE" id="PS51898"/>
    </source>
</evidence>
<name>A0A5C1Q108_9BURK</name>
<dbReference type="Pfam" id="PF00589">
    <property type="entry name" value="Phage_integrase"/>
    <property type="match status" value="1"/>
</dbReference>
<dbReference type="Gene3D" id="1.10.443.10">
    <property type="entry name" value="Intergrase catalytic core"/>
    <property type="match status" value="1"/>
</dbReference>
<dbReference type="InterPro" id="IPR053876">
    <property type="entry name" value="Phage_int_M"/>
</dbReference>
<dbReference type="RefSeq" id="WP_149504326.1">
    <property type="nucleotide sequence ID" value="NZ_CP035708.1"/>
</dbReference>
<comment type="similarity">
    <text evidence="1">Belongs to the 'phage' integrase family.</text>
</comment>
<dbReference type="Gene3D" id="1.10.150.130">
    <property type="match status" value="1"/>
</dbReference>
<organism evidence="8 9">
    <name type="scientific">Sphaerotilus sulfidivorans</name>
    <dbReference type="NCBI Taxonomy" id="639200"/>
    <lineage>
        <taxon>Bacteria</taxon>
        <taxon>Pseudomonadati</taxon>
        <taxon>Pseudomonadota</taxon>
        <taxon>Betaproteobacteria</taxon>
        <taxon>Burkholderiales</taxon>
        <taxon>Sphaerotilaceae</taxon>
        <taxon>Sphaerotilus</taxon>
    </lineage>
</organism>
<dbReference type="PANTHER" id="PTHR30629">
    <property type="entry name" value="PROPHAGE INTEGRASE"/>
    <property type="match status" value="1"/>
</dbReference>
<dbReference type="GO" id="GO:0006310">
    <property type="term" value="P:DNA recombination"/>
    <property type="evidence" value="ECO:0007669"/>
    <property type="project" value="UniProtKB-KW"/>
</dbReference>
<evidence type="ECO:0000256" key="5">
    <source>
        <dbReference type="SAM" id="MobiDB-lite"/>
    </source>
</evidence>
<evidence type="ECO:0000313" key="8">
    <source>
        <dbReference type="EMBL" id="QEN01655.1"/>
    </source>
</evidence>
<dbReference type="EMBL" id="JBEPLS010000031">
    <property type="protein sequence ID" value="MET3606047.1"/>
    <property type="molecule type" value="Genomic_DNA"/>
</dbReference>
<proteinExistence type="inferred from homology"/>
<dbReference type="GO" id="GO:0015074">
    <property type="term" value="P:DNA integration"/>
    <property type="evidence" value="ECO:0007669"/>
    <property type="project" value="UniProtKB-KW"/>
</dbReference>
<evidence type="ECO:0000313" key="7">
    <source>
        <dbReference type="EMBL" id="MET3606047.1"/>
    </source>
</evidence>
<keyword evidence="2" id="KW-0229">DNA integration</keyword>
<dbReference type="Proteomes" id="UP001549111">
    <property type="component" value="Unassembled WGS sequence"/>
</dbReference>
<evidence type="ECO:0000256" key="3">
    <source>
        <dbReference type="ARBA" id="ARBA00023125"/>
    </source>
</evidence>
<dbReference type="KEGG" id="snn:EWH46_13300"/>
<protein>
    <submittedName>
        <fullName evidence="8">DUF4102 domain-containing protein</fullName>
    </submittedName>
    <submittedName>
        <fullName evidence="7">Integrase</fullName>
    </submittedName>
</protein>
<dbReference type="InterPro" id="IPR025166">
    <property type="entry name" value="Integrase_DNA_bind_dom"/>
</dbReference>
<dbReference type="AlphaFoldDB" id="A0A5C1Q108"/>
<evidence type="ECO:0000256" key="1">
    <source>
        <dbReference type="ARBA" id="ARBA00008857"/>
    </source>
</evidence>
<keyword evidence="3" id="KW-0238">DNA-binding</keyword>
<dbReference type="InterPro" id="IPR038488">
    <property type="entry name" value="Integrase_DNA-bd_sf"/>
</dbReference>
<dbReference type="PANTHER" id="PTHR30629:SF2">
    <property type="entry name" value="PROPHAGE INTEGRASE INTS-RELATED"/>
    <property type="match status" value="1"/>
</dbReference>
<evidence type="ECO:0000256" key="4">
    <source>
        <dbReference type="ARBA" id="ARBA00023172"/>
    </source>
</evidence>
<gene>
    <name evidence="7" type="ORF">ABIC99_003882</name>
    <name evidence="8" type="ORF">EWH46_13300</name>
</gene>
<evidence type="ECO:0000313" key="10">
    <source>
        <dbReference type="Proteomes" id="UP001549111"/>
    </source>
</evidence>
<dbReference type="Gene3D" id="3.30.160.390">
    <property type="entry name" value="Integrase, DNA-binding domain"/>
    <property type="match status" value="1"/>
</dbReference>
<reference evidence="7 10" key="2">
    <citation type="submission" date="2024-06" db="EMBL/GenBank/DDBJ databases">
        <title>Genomic Encyclopedia of Type Strains, Phase IV (KMG-IV): sequencing the most valuable type-strain genomes for metagenomic binning, comparative biology and taxonomic classification.</title>
        <authorList>
            <person name="Goeker M."/>
        </authorList>
    </citation>
    <scope>NUCLEOTIDE SEQUENCE [LARGE SCALE GENOMIC DNA]</scope>
    <source>
        <strain evidence="7 10">D-501</strain>
    </source>
</reference>
<dbReference type="Pfam" id="PF13356">
    <property type="entry name" value="Arm-DNA-bind_3"/>
    <property type="match status" value="1"/>
</dbReference>
<keyword evidence="4" id="KW-0233">DNA recombination</keyword>
<dbReference type="GO" id="GO:0003677">
    <property type="term" value="F:DNA binding"/>
    <property type="evidence" value="ECO:0007669"/>
    <property type="project" value="UniProtKB-KW"/>
</dbReference>
<dbReference type="Proteomes" id="UP000323522">
    <property type="component" value="Chromosome"/>
</dbReference>
<dbReference type="Pfam" id="PF22022">
    <property type="entry name" value="Phage_int_M"/>
    <property type="match status" value="1"/>
</dbReference>
<sequence>MSNTETRFPFTHRSLSKLPPCPAASPSTSTEYSDTEVVGLKLQVSKAGRKVFYFRYTINRQKRAAKIGEFPAIDVTEARKAALEMRAQIDRGLDPQADRDALAVMPTFRQFGEDSYMPDARTRKASYKDDAGRLRVHVYPVLGDRKISEISTRDVQQLLARVADKTSKSTANRVHSLVARMFKLAQVWGVIERSPCYGLSKFKEPKKAERFLTPEEITRFQAALAEDKNTMAASALRLLLLTGLRRNEVIRAKWDQVDLAAGLLHLPKTKTGARYAVLNSAAKELLASLPSRGQGGWIFPGTKPGQPMAQPTRVLVRALKRAGIDRLRVHDLRHTFAATCVNSGA</sequence>
<evidence type="ECO:0000313" key="9">
    <source>
        <dbReference type="Proteomes" id="UP000323522"/>
    </source>
</evidence>
<dbReference type="InterPro" id="IPR010998">
    <property type="entry name" value="Integrase_recombinase_N"/>
</dbReference>
<dbReference type="OrthoDB" id="662444at2"/>
<dbReference type="EMBL" id="CP035708">
    <property type="protein sequence ID" value="QEN01655.1"/>
    <property type="molecule type" value="Genomic_DNA"/>
</dbReference>
<dbReference type="InterPro" id="IPR002104">
    <property type="entry name" value="Integrase_catalytic"/>
</dbReference>
<accession>A0A5C1Q108</accession>